<feature type="compositionally biased region" description="Polar residues" evidence="1">
    <location>
        <begin position="66"/>
        <end position="81"/>
    </location>
</feature>
<protein>
    <submittedName>
        <fullName evidence="2">Uncharacterized protein</fullName>
    </submittedName>
</protein>
<dbReference type="Proteomes" id="UP000069940">
    <property type="component" value="Unassembled WGS sequence"/>
</dbReference>
<accession>A0ABM1ZBU5</accession>
<feature type="region of interest" description="Disordered" evidence="1">
    <location>
        <begin position="36"/>
        <end position="55"/>
    </location>
</feature>
<dbReference type="RefSeq" id="XP_062712572.1">
    <property type="nucleotide sequence ID" value="XM_062856588.1"/>
</dbReference>
<feature type="region of interest" description="Disordered" evidence="1">
    <location>
        <begin position="66"/>
        <end position="106"/>
    </location>
</feature>
<feature type="compositionally biased region" description="Polar residues" evidence="1">
    <location>
        <begin position="95"/>
        <end position="106"/>
    </location>
</feature>
<dbReference type="GeneID" id="115268069"/>
<feature type="region of interest" description="Disordered" evidence="1">
    <location>
        <begin position="1"/>
        <end position="25"/>
    </location>
</feature>
<feature type="compositionally biased region" description="Low complexity" evidence="1">
    <location>
        <begin position="82"/>
        <end position="94"/>
    </location>
</feature>
<name>A0ABM1ZBU5_AEDAL</name>
<keyword evidence="3" id="KW-1185">Reference proteome</keyword>
<evidence type="ECO:0000313" key="3">
    <source>
        <dbReference type="Proteomes" id="UP000069940"/>
    </source>
</evidence>
<evidence type="ECO:0000313" key="2">
    <source>
        <dbReference type="EnsemblMetazoa" id="AALFPA23_016996.P24814"/>
    </source>
</evidence>
<reference evidence="3" key="1">
    <citation type="journal article" date="2015" name="Proc. Natl. Acad. Sci. U.S.A.">
        <title>Genome sequence of the Asian Tiger mosquito, Aedes albopictus, reveals insights into its biology, genetics, and evolution.</title>
        <authorList>
            <person name="Chen X.G."/>
            <person name="Jiang X."/>
            <person name="Gu J."/>
            <person name="Xu M."/>
            <person name="Wu Y."/>
            <person name="Deng Y."/>
            <person name="Zhang C."/>
            <person name="Bonizzoni M."/>
            <person name="Dermauw W."/>
            <person name="Vontas J."/>
            <person name="Armbruster P."/>
            <person name="Huang X."/>
            <person name="Yang Y."/>
            <person name="Zhang H."/>
            <person name="He W."/>
            <person name="Peng H."/>
            <person name="Liu Y."/>
            <person name="Wu K."/>
            <person name="Chen J."/>
            <person name="Lirakis M."/>
            <person name="Topalis P."/>
            <person name="Van Leeuwen T."/>
            <person name="Hall A.B."/>
            <person name="Jiang X."/>
            <person name="Thorpe C."/>
            <person name="Mueller R.L."/>
            <person name="Sun C."/>
            <person name="Waterhouse R.M."/>
            <person name="Yan G."/>
            <person name="Tu Z.J."/>
            <person name="Fang X."/>
            <person name="James A.A."/>
        </authorList>
    </citation>
    <scope>NUCLEOTIDE SEQUENCE [LARGE SCALE GENOMIC DNA]</scope>
    <source>
        <strain evidence="3">Foshan</strain>
    </source>
</reference>
<sequence>MSYQQGKGRLYPRYSLNSSDNEDTPIHRSIYAQPYNSQLQQQSQQQPQTNLPIVLGGAGLQNSSCYSYRSSGKGSASVGNYQQQQQQQQQQHQQITTPSSDNGSSATLTDAEAALARENTLLVNNGTYKVSYVHQMYQPERTFDRNG</sequence>
<dbReference type="RefSeq" id="XP_029731862.2">
    <property type="nucleotide sequence ID" value="XM_029876002.2"/>
</dbReference>
<dbReference type="EnsemblMetazoa" id="AALFPA23_016996.R24814">
    <property type="protein sequence ID" value="AALFPA23_016996.P24814"/>
    <property type="gene ID" value="AALFPA23_016996"/>
</dbReference>
<feature type="compositionally biased region" description="Low complexity" evidence="1">
    <location>
        <begin position="36"/>
        <end position="51"/>
    </location>
</feature>
<proteinExistence type="predicted"/>
<evidence type="ECO:0000256" key="1">
    <source>
        <dbReference type="SAM" id="MobiDB-lite"/>
    </source>
</evidence>
<organism evidence="2 3">
    <name type="scientific">Aedes albopictus</name>
    <name type="common">Asian tiger mosquito</name>
    <name type="synonym">Stegomyia albopicta</name>
    <dbReference type="NCBI Taxonomy" id="7160"/>
    <lineage>
        <taxon>Eukaryota</taxon>
        <taxon>Metazoa</taxon>
        <taxon>Ecdysozoa</taxon>
        <taxon>Arthropoda</taxon>
        <taxon>Hexapoda</taxon>
        <taxon>Insecta</taxon>
        <taxon>Pterygota</taxon>
        <taxon>Neoptera</taxon>
        <taxon>Endopterygota</taxon>
        <taxon>Diptera</taxon>
        <taxon>Nematocera</taxon>
        <taxon>Culicoidea</taxon>
        <taxon>Culicidae</taxon>
        <taxon>Culicinae</taxon>
        <taxon>Aedini</taxon>
        <taxon>Aedes</taxon>
        <taxon>Stegomyia</taxon>
    </lineage>
</organism>
<reference evidence="2" key="2">
    <citation type="submission" date="2025-05" db="UniProtKB">
        <authorList>
            <consortium name="EnsemblMetazoa"/>
        </authorList>
    </citation>
    <scope>IDENTIFICATION</scope>
    <source>
        <strain evidence="2">Foshan</strain>
    </source>
</reference>
<dbReference type="EnsemblMetazoa" id="AALFPA23_016996.R24813">
    <property type="protein sequence ID" value="AALFPA23_016996.P24813"/>
    <property type="gene ID" value="AALFPA23_016996"/>
</dbReference>